<dbReference type="PRINTS" id="PR00747">
    <property type="entry name" value="GLYHDRLASE47"/>
</dbReference>
<feature type="compositionally biased region" description="Basic and acidic residues" evidence="19">
    <location>
        <begin position="216"/>
        <end position="225"/>
    </location>
</feature>
<dbReference type="Gene3D" id="1.50.10.10">
    <property type="match status" value="1"/>
</dbReference>
<dbReference type="InterPro" id="IPR001382">
    <property type="entry name" value="Glyco_hydro_47"/>
</dbReference>
<feature type="transmembrane region" description="Helical" evidence="20">
    <location>
        <begin position="31"/>
        <end position="50"/>
    </location>
</feature>
<dbReference type="FunCoup" id="A0A1V9XTF7">
    <property type="interactions" value="1283"/>
</dbReference>
<dbReference type="GO" id="GO:0005783">
    <property type="term" value="C:endoplasmic reticulum"/>
    <property type="evidence" value="ECO:0007669"/>
    <property type="project" value="TreeGrafter"/>
</dbReference>
<dbReference type="PANTHER" id="PTHR11742:SF6">
    <property type="entry name" value="MANNOSYL-OLIGOSACCHARIDE ALPHA-1,2-MANNOSIDASE IA-RELATED"/>
    <property type="match status" value="1"/>
</dbReference>
<dbReference type="AlphaFoldDB" id="A0A1V9XTF7"/>
<feature type="active site" evidence="15">
    <location>
        <position position="444"/>
    </location>
</feature>
<evidence type="ECO:0000256" key="13">
    <source>
        <dbReference type="ARBA" id="ARBA00054774"/>
    </source>
</evidence>
<comment type="pathway">
    <text evidence="2">Protein modification; protein glycosylation.</text>
</comment>
<keyword evidence="7" id="KW-0735">Signal-anchor</keyword>
<comment type="caution">
    <text evidence="21">The sequence shown here is derived from an EMBL/GenBank/DDBJ whole genome shotgun (WGS) entry which is preliminary data.</text>
</comment>
<dbReference type="InterPro" id="IPR012341">
    <property type="entry name" value="6hp_glycosidase-like_sf"/>
</dbReference>
<evidence type="ECO:0000256" key="7">
    <source>
        <dbReference type="ARBA" id="ARBA00022968"/>
    </source>
</evidence>
<evidence type="ECO:0000256" key="12">
    <source>
        <dbReference type="ARBA" id="ARBA00048605"/>
    </source>
</evidence>
<evidence type="ECO:0000313" key="21">
    <source>
        <dbReference type="EMBL" id="OQR76755.1"/>
    </source>
</evidence>
<dbReference type="GO" id="GO:0005509">
    <property type="term" value="F:calcium ion binding"/>
    <property type="evidence" value="ECO:0007669"/>
    <property type="project" value="InterPro"/>
</dbReference>
<dbReference type="InterPro" id="IPR050749">
    <property type="entry name" value="Glycosyl_Hydrolase_47"/>
</dbReference>
<dbReference type="InterPro" id="IPR036026">
    <property type="entry name" value="Seven-hairpin_glycosidases"/>
</dbReference>
<evidence type="ECO:0000256" key="20">
    <source>
        <dbReference type="SAM" id="Phobius"/>
    </source>
</evidence>
<dbReference type="GO" id="GO:0000139">
    <property type="term" value="C:Golgi membrane"/>
    <property type="evidence" value="ECO:0007669"/>
    <property type="project" value="TreeGrafter"/>
</dbReference>
<evidence type="ECO:0000256" key="19">
    <source>
        <dbReference type="SAM" id="MobiDB-lite"/>
    </source>
</evidence>
<evidence type="ECO:0000256" key="16">
    <source>
        <dbReference type="PIRSR" id="PIRSR601382-2"/>
    </source>
</evidence>
<evidence type="ECO:0000256" key="6">
    <source>
        <dbReference type="ARBA" id="ARBA00022837"/>
    </source>
</evidence>
<dbReference type="OrthoDB" id="8118055at2759"/>
<evidence type="ECO:0000256" key="11">
    <source>
        <dbReference type="ARBA" id="ARBA00047669"/>
    </source>
</evidence>
<feature type="region of interest" description="Disordered" evidence="19">
    <location>
        <begin position="151"/>
        <end position="177"/>
    </location>
</feature>
<dbReference type="SUPFAM" id="SSF48225">
    <property type="entry name" value="Seven-hairpin glycosidases"/>
    <property type="match status" value="1"/>
</dbReference>
<evidence type="ECO:0000256" key="17">
    <source>
        <dbReference type="PIRSR" id="PIRSR601382-3"/>
    </source>
</evidence>
<dbReference type="InParanoid" id="A0A1V9XTF7"/>
<keyword evidence="8 20" id="KW-0472">Membrane</keyword>
<dbReference type="PANTHER" id="PTHR11742">
    <property type="entry name" value="MANNOSYL-OLIGOSACCHARIDE ALPHA-1,2-MANNOSIDASE-RELATED"/>
    <property type="match status" value="1"/>
</dbReference>
<evidence type="ECO:0000313" key="22">
    <source>
        <dbReference type="Proteomes" id="UP000192247"/>
    </source>
</evidence>
<keyword evidence="5 18" id="KW-0378">Hydrolase</keyword>
<keyword evidence="16" id="KW-0479">Metal-binding</keyword>
<feature type="disulfide bond" evidence="17">
    <location>
        <begin position="508"/>
        <end position="539"/>
    </location>
</feature>
<reference evidence="21 22" key="1">
    <citation type="journal article" date="2017" name="Gigascience">
        <title>Draft genome of the honey bee ectoparasitic mite, Tropilaelaps mercedesae, is shaped by the parasitic life history.</title>
        <authorList>
            <person name="Dong X."/>
            <person name="Armstrong S.D."/>
            <person name="Xia D."/>
            <person name="Makepeace B.L."/>
            <person name="Darby A.C."/>
            <person name="Kadowaki T."/>
        </authorList>
    </citation>
    <scope>NUCLEOTIDE SEQUENCE [LARGE SCALE GENOMIC DNA]</scope>
    <source>
        <strain evidence="21">Wuxi-XJTLU</strain>
    </source>
</reference>
<feature type="region of interest" description="Disordered" evidence="19">
    <location>
        <begin position="99"/>
        <end position="122"/>
    </location>
</feature>
<evidence type="ECO:0000256" key="4">
    <source>
        <dbReference type="ARBA" id="ARBA00022692"/>
    </source>
</evidence>
<evidence type="ECO:0000256" key="15">
    <source>
        <dbReference type="PIRSR" id="PIRSR601382-1"/>
    </source>
</evidence>
<proteinExistence type="inferred from homology"/>
<evidence type="ECO:0000256" key="18">
    <source>
        <dbReference type="RuleBase" id="RU361193"/>
    </source>
</evidence>
<gene>
    <name evidence="21" type="ORF">BIW11_07577</name>
</gene>
<dbReference type="FunFam" id="1.50.10.10:FF:000002">
    <property type="entry name" value="alpha-1,2-Mannosidase"/>
    <property type="match status" value="1"/>
</dbReference>
<keyword evidence="6 16" id="KW-0106">Calcium</keyword>
<feature type="region of interest" description="Disordered" evidence="19">
    <location>
        <begin position="191"/>
        <end position="225"/>
    </location>
</feature>
<protein>
    <recommendedName>
        <fullName evidence="18">alpha-1,2-Mannosidase</fullName>
        <ecNumber evidence="18">3.2.1.-</ecNumber>
    </recommendedName>
</protein>
<dbReference type="Proteomes" id="UP000192247">
    <property type="component" value="Unassembled WGS sequence"/>
</dbReference>
<dbReference type="EC" id="3.2.1.-" evidence="18"/>
<dbReference type="GO" id="GO:0004571">
    <property type="term" value="F:mannosyl-oligosaccharide 1,2-alpha-mannosidase activity"/>
    <property type="evidence" value="ECO:0007669"/>
    <property type="project" value="UniProtKB-EC"/>
</dbReference>
<comment type="catalytic activity">
    <reaction evidence="12">
        <text>N(4)-(alpha-D-Man-(1-&gt;2)-alpha-D-Man-(1-&gt;2)-alpha-D-Man-(1-&gt;3)-[alpha-D-Man-(1-&gt;2)-alpha-D-Man-(1-&gt;3)-[alpha-D-Man-(1-&gt;2)-alpha-D-Man-(1-&gt;6)]-alpha-D-Man-(1-&gt;6)]-beta-D-Man-(1-&gt;4)-beta-D-GlcNAc-(1-&gt;4)-beta-D-GlcNAc)-L-asparaginyl-[protein] (N-glucan mannose isomer 9A1,2,3B1,2,3) + 4 H2O = N(4)-(alpha-D-Man-(1-&gt;3)-[alpha-D-Man-(1-&gt;3)-[alpha-D-Man-(1-&gt;6)]-alpha-D-Man-(1-&gt;6)]-beta-D-Man-(1-&gt;4)-beta-D-GlcNAc-(1-&gt;4)-beta-D-GlcNAc)-L-asparaginyl-[protein] (N-glucan mannose isomer 5A1,2) + 4 beta-D-mannose</text>
        <dbReference type="Rhea" id="RHEA:56008"/>
        <dbReference type="Rhea" id="RHEA-COMP:14356"/>
        <dbReference type="Rhea" id="RHEA-COMP:14367"/>
        <dbReference type="ChEBI" id="CHEBI:15377"/>
        <dbReference type="ChEBI" id="CHEBI:28563"/>
        <dbReference type="ChEBI" id="CHEBI:59087"/>
        <dbReference type="ChEBI" id="CHEBI:139493"/>
        <dbReference type="EC" id="3.2.1.113"/>
    </reaction>
</comment>
<dbReference type="GO" id="GO:0005975">
    <property type="term" value="P:carbohydrate metabolic process"/>
    <property type="evidence" value="ECO:0007669"/>
    <property type="project" value="InterPro"/>
</dbReference>
<feature type="active site" description="Proton donor" evidence="15">
    <location>
        <position position="553"/>
    </location>
</feature>
<sequence length="683" mass="78624">MLPTHRNTRYAPVLTSTAAMSFGYSFGRWRIVLGLMALTMCVCFVMFFFLPENSAIRQPIMVKTHPVDEFLLPNVPHHRNVVMQQDIHVQQDRERLEQKIQKGENPSGVSLQLDQPDSRVQEEENRIHENLHEIVNQQQVENMIRRAQNIENSDHNGGGNNGDNGDVNMDGKENTNNEVNAGKQHEVAIGSDFAKESAGVPRVARRAVDPSTQGIPRDEETRRRRQKVKEMMHHAWNNYVKYAWGENELKPISKKGHSAGIFGDSKQGATIVDGMDTLYLMGMTEEFEKGRQWIEQNLDFKNLSSEVSVFETNIRFVGGLLTLYAFTNDEMFKRKAEEIATTLLPAFRTPTGIPYALIVPKTQKAKNYNWSSGGCSILAEFGTMQLEFDYLSEVTGKPIFLEKVMKVRQKIYEVKREDGLYPNYLHPKTGVWGQDHISLGALGDSFYEYLLKAYMQTDSEDAQAKEMFLSAMDAVEKHLLKRSKKDRLLYLSEMRYGRNDAKMGHLTCFAGGLFGLASTYFEQRVDRYLQIGAELTSTCHESYSRSDTGLGPESFRFSARAGEAKAIRSQDKYYILRPEVIESYFYLWRLTKDNRYRDWGWEAVQALEKHCRVDAGYTGIKDVYNRYSVKDDVQQSFFLAETLKYLYLLFSEDDLLPLDEWVFNTEAHPLPIRNRNPIYKKKQ</sequence>
<dbReference type="Pfam" id="PF01532">
    <property type="entry name" value="Glyco_hydro_47"/>
    <property type="match status" value="1"/>
</dbReference>
<keyword evidence="22" id="KW-1185">Reference proteome</keyword>
<evidence type="ECO:0000256" key="5">
    <source>
        <dbReference type="ARBA" id="ARBA00022801"/>
    </source>
</evidence>
<comment type="similarity">
    <text evidence="3 18">Belongs to the glycosyl hydrolase 47 family.</text>
</comment>
<feature type="binding site" evidence="16">
    <location>
        <position position="665"/>
    </location>
    <ligand>
        <name>Ca(2+)</name>
        <dbReference type="ChEBI" id="CHEBI:29108"/>
    </ligand>
</feature>
<dbReference type="STRING" id="418985.A0A1V9XTF7"/>
<keyword evidence="10 18" id="KW-0326">Glycosidase</keyword>
<keyword evidence="4 20" id="KW-0812">Transmembrane</keyword>
<dbReference type="EMBL" id="MNPL01004429">
    <property type="protein sequence ID" value="OQR76755.1"/>
    <property type="molecule type" value="Genomic_DNA"/>
</dbReference>
<evidence type="ECO:0000256" key="9">
    <source>
        <dbReference type="ARBA" id="ARBA00023157"/>
    </source>
</evidence>
<evidence type="ECO:0000256" key="1">
    <source>
        <dbReference type="ARBA" id="ARBA00001913"/>
    </source>
</evidence>
<evidence type="ECO:0000256" key="3">
    <source>
        <dbReference type="ARBA" id="ARBA00007658"/>
    </source>
</evidence>
<evidence type="ECO:0000256" key="14">
    <source>
        <dbReference type="ARBA" id="ARBA00060399"/>
    </source>
</evidence>
<organism evidence="21 22">
    <name type="scientific">Tropilaelaps mercedesae</name>
    <dbReference type="NCBI Taxonomy" id="418985"/>
    <lineage>
        <taxon>Eukaryota</taxon>
        <taxon>Metazoa</taxon>
        <taxon>Ecdysozoa</taxon>
        <taxon>Arthropoda</taxon>
        <taxon>Chelicerata</taxon>
        <taxon>Arachnida</taxon>
        <taxon>Acari</taxon>
        <taxon>Parasitiformes</taxon>
        <taxon>Mesostigmata</taxon>
        <taxon>Gamasina</taxon>
        <taxon>Dermanyssoidea</taxon>
        <taxon>Laelapidae</taxon>
        <taxon>Tropilaelaps</taxon>
    </lineage>
</organism>
<keyword evidence="9 17" id="KW-1015">Disulfide bond</keyword>
<feature type="active site" description="Proton donor" evidence="15">
    <location>
        <position position="311"/>
    </location>
</feature>
<evidence type="ECO:0000256" key="10">
    <source>
        <dbReference type="ARBA" id="ARBA00023295"/>
    </source>
</evidence>
<feature type="active site" evidence="15">
    <location>
        <position position="579"/>
    </location>
</feature>
<accession>A0A1V9XTF7</accession>
<comment type="subcellular location">
    <subcellularLocation>
        <location evidence="14">Endomembrane system</location>
        <topology evidence="14">Single-pass type II membrane protein</topology>
    </subcellularLocation>
</comment>
<comment type="cofactor">
    <cofactor evidence="1 16">
        <name>Ca(2+)</name>
        <dbReference type="ChEBI" id="CHEBI:29108"/>
    </cofactor>
</comment>
<name>A0A1V9XTF7_9ACAR</name>
<comment type="catalytic activity">
    <reaction evidence="11">
        <text>N(4)-(alpha-D-Man-(1-&gt;2)-alpha-D-Man-(1-&gt;2)-alpha-D-Man-(1-&gt;3)-[alpha-D-Man-(1-&gt;3)-[alpha-D-Man-(1-&gt;2)-alpha-D-Man-(1-&gt;6)]-alpha-D-Man-(1-&gt;6)]-beta-D-Man-(1-&gt;4)-beta-D-GlcNAc-(1-&gt;4)-beta-D-GlcNAc)-L-asparaginyl-[protein] (N-glucan mannose isomer 8A1,2,3B1,3) + 3 H2O = N(4)-(alpha-D-Man-(1-&gt;3)-[alpha-D-Man-(1-&gt;3)-[alpha-D-Man-(1-&gt;6)]-alpha-D-Man-(1-&gt;6)]-beta-D-Man-(1-&gt;4)-beta-D-GlcNAc-(1-&gt;4)-beta-D-GlcNAc)-L-asparaginyl-[protein] (N-glucan mannose isomer 5A1,2) + 3 beta-D-mannose</text>
        <dbReference type="Rhea" id="RHEA:56028"/>
        <dbReference type="Rhea" id="RHEA-COMP:14358"/>
        <dbReference type="Rhea" id="RHEA-COMP:14367"/>
        <dbReference type="ChEBI" id="CHEBI:15377"/>
        <dbReference type="ChEBI" id="CHEBI:28563"/>
        <dbReference type="ChEBI" id="CHEBI:59087"/>
        <dbReference type="ChEBI" id="CHEBI:60628"/>
        <dbReference type="EC" id="3.2.1.113"/>
    </reaction>
</comment>
<evidence type="ECO:0000256" key="2">
    <source>
        <dbReference type="ARBA" id="ARBA00004922"/>
    </source>
</evidence>
<evidence type="ECO:0000256" key="8">
    <source>
        <dbReference type="ARBA" id="ARBA00023136"/>
    </source>
</evidence>
<keyword evidence="20" id="KW-1133">Transmembrane helix</keyword>
<comment type="function">
    <text evidence="13">Involved in the maturation of Asn-linked oligosaccharides. Progressively trim alpha-1,2-linked mannose residues from Man(9)GlcNAc(2) to produce Man(5)GlcNAc(2).</text>
</comment>